<feature type="domain" description="Protein kinase" evidence="6">
    <location>
        <begin position="45"/>
        <end position="105"/>
    </location>
</feature>
<gene>
    <name evidence="7" type="ORF">GIB67_034434</name>
</gene>
<proteinExistence type="predicted"/>
<evidence type="ECO:0000256" key="3">
    <source>
        <dbReference type="ARBA" id="ARBA00022729"/>
    </source>
</evidence>
<dbReference type="GO" id="GO:0016020">
    <property type="term" value="C:membrane"/>
    <property type="evidence" value="ECO:0007669"/>
    <property type="project" value="UniProtKB-SubCell"/>
</dbReference>
<evidence type="ECO:0000313" key="8">
    <source>
        <dbReference type="Proteomes" id="UP000541444"/>
    </source>
</evidence>
<evidence type="ECO:0000313" key="7">
    <source>
        <dbReference type="EMBL" id="KAF6176572.1"/>
    </source>
</evidence>
<accession>A0A7J7PBC0</accession>
<dbReference type="GO" id="GO:0004672">
    <property type="term" value="F:protein kinase activity"/>
    <property type="evidence" value="ECO:0007669"/>
    <property type="project" value="InterPro"/>
</dbReference>
<evidence type="ECO:0000256" key="2">
    <source>
        <dbReference type="ARBA" id="ARBA00022692"/>
    </source>
</evidence>
<organism evidence="7 8">
    <name type="scientific">Kingdonia uniflora</name>
    <dbReference type="NCBI Taxonomy" id="39325"/>
    <lineage>
        <taxon>Eukaryota</taxon>
        <taxon>Viridiplantae</taxon>
        <taxon>Streptophyta</taxon>
        <taxon>Embryophyta</taxon>
        <taxon>Tracheophyta</taxon>
        <taxon>Spermatophyta</taxon>
        <taxon>Magnoliopsida</taxon>
        <taxon>Ranunculales</taxon>
        <taxon>Circaeasteraceae</taxon>
        <taxon>Kingdonia</taxon>
    </lineage>
</organism>
<dbReference type="SUPFAM" id="SSF56112">
    <property type="entry name" value="Protein kinase-like (PK-like)"/>
    <property type="match status" value="1"/>
</dbReference>
<dbReference type="AlphaFoldDB" id="A0A7J7PBC0"/>
<dbReference type="PROSITE" id="PS50011">
    <property type="entry name" value="PROTEIN_KINASE_DOM"/>
    <property type="match status" value="1"/>
</dbReference>
<dbReference type="OrthoDB" id="2418081at2759"/>
<comment type="subcellular location">
    <subcellularLocation>
        <location evidence="1">Membrane</location>
        <topology evidence="1">Single-pass membrane protein</topology>
    </subcellularLocation>
</comment>
<evidence type="ECO:0000256" key="5">
    <source>
        <dbReference type="ARBA" id="ARBA00023136"/>
    </source>
</evidence>
<dbReference type="GO" id="GO:0005524">
    <property type="term" value="F:ATP binding"/>
    <property type="evidence" value="ECO:0007669"/>
    <property type="project" value="InterPro"/>
</dbReference>
<keyword evidence="4" id="KW-1133">Transmembrane helix</keyword>
<dbReference type="InterPro" id="IPR000719">
    <property type="entry name" value="Prot_kinase_dom"/>
</dbReference>
<dbReference type="PANTHER" id="PTHR47974:SF9">
    <property type="entry name" value="RECEPTOR-LIKE SERINE_THREONINE-PROTEIN KINASE"/>
    <property type="match status" value="1"/>
</dbReference>
<reference evidence="7 8" key="1">
    <citation type="journal article" date="2020" name="IScience">
        <title>Genome Sequencing of the Endangered Kingdonia uniflora (Circaeasteraceae, Ranunculales) Reveals Potential Mechanisms of Evolutionary Specialization.</title>
        <authorList>
            <person name="Sun Y."/>
            <person name="Deng T."/>
            <person name="Zhang A."/>
            <person name="Moore M.J."/>
            <person name="Landis J.B."/>
            <person name="Lin N."/>
            <person name="Zhang H."/>
            <person name="Zhang X."/>
            <person name="Huang J."/>
            <person name="Zhang X."/>
            <person name="Sun H."/>
            <person name="Wang H."/>
        </authorList>
    </citation>
    <scope>NUCLEOTIDE SEQUENCE [LARGE SCALE GENOMIC DNA]</scope>
    <source>
        <strain evidence="7">TB1705</strain>
        <tissue evidence="7">Leaf</tissue>
    </source>
</reference>
<dbReference type="EMBL" id="JACGCM010000067">
    <property type="protein sequence ID" value="KAF6176572.1"/>
    <property type="molecule type" value="Genomic_DNA"/>
</dbReference>
<dbReference type="PANTHER" id="PTHR47974">
    <property type="entry name" value="OS07G0415500 PROTEIN"/>
    <property type="match status" value="1"/>
</dbReference>
<evidence type="ECO:0000256" key="4">
    <source>
        <dbReference type="ARBA" id="ARBA00022989"/>
    </source>
</evidence>
<sequence>MLEARKLDITVISTGVFLCKEYNNQRNVARYPREFRHNELKMATNNFGDKLGSGGSFSVFKGTLNDGTQVAVKRVQLRMHEEQELQEGVSVIASIEYAHLVSLRG</sequence>
<keyword evidence="5" id="KW-0472">Membrane</keyword>
<protein>
    <recommendedName>
        <fullName evidence="6">Protein kinase domain-containing protein</fullName>
    </recommendedName>
</protein>
<keyword evidence="2" id="KW-0812">Transmembrane</keyword>
<evidence type="ECO:0000259" key="6">
    <source>
        <dbReference type="PROSITE" id="PS50011"/>
    </source>
</evidence>
<keyword evidence="3" id="KW-0732">Signal</keyword>
<comment type="caution">
    <text evidence="7">The sequence shown here is derived from an EMBL/GenBank/DDBJ whole genome shotgun (WGS) entry which is preliminary data.</text>
</comment>
<evidence type="ECO:0000256" key="1">
    <source>
        <dbReference type="ARBA" id="ARBA00004167"/>
    </source>
</evidence>
<name>A0A7J7PBC0_9MAGN</name>
<keyword evidence="8" id="KW-1185">Reference proteome</keyword>
<dbReference type="Proteomes" id="UP000541444">
    <property type="component" value="Unassembled WGS sequence"/>
</dbReference>
<dbReference type="Gene3D" id="3.30.200.20">
    <property type="entry name" value="Phosphorylase Kinase, domain 1"/>
    <property type="match status" value="1"/>
</dbReference>
<dbReference type="InterPro" id="IPR011009">
    <property type="entry name" value="Kinase-like_dom_sf"/>
</dbReference>